<protein>
    <recommendedName>
        <fullName evidence="3">Secreted protein</fullName>
    </recommendedName>
</protein>
<proteinExistence type="predicted"/>
<evidence type="ECO:0000313" key="1">
    <source>
        <dbReference type="EMBL" id="KAK7529579.1"/>
    </source>
</evidence>
<dbReference type="Proteomes" id="UP001360953">
    <property type="component" value="Unassembled WGS sequence"/>
</dbReference>
<evidence type="ECO:0000313" key="2">
    <source>
        <dbReference type="Proteomes" id="UP001360953"/>
    </source>
</evidence>
<dbReference type="RefSeq" id="XP_066650029.1">
    <property type="nucleotide sequence ID" value="XM_066801991.1"/>
</dbReference>
<comment type="caution">
    <text evidence="1">The sequence shown here is derived from an EMBL/GenBank/DDBJ whole genome shotgun (WGS) entry which is preliminary data.</text>
</comment>
<evidence type="ECO:0008006" key="3">
    <source>
        <dbReference type="Google" id="ProtNLM"/>
    </source>
</evidence>
<gene>
    <name evidence="1" type="ORF">J3D65DRAFT_642454</name>
</gene>
<reference evidence="1 2" key="1">
    <citation type="submission" date="2024-04" db="EMBL/GenBank/DDBJ databases">
        <title>Phyllosticta paracitricarpa is synonymous to the EU quarantine fungus P. citricarpa based on phylogenomic analyses.</title>
        <authorList>
            <consortium name="Lawrence Berkeley National Laboratory"/>
            <person name="Van ingen-buijs V.A."/>
            <person name="Van westerhoven A.C."/>
            <person name="Haridas S."/>
            <person name="Skiadas P."/>
            <person name="Martin F."/>
            <person name="Groenewald J.Z."/>
            <person name="Crous P.W."/>
            <person name="Seidl M.F."/>
        </authorList>
    </citation>
    <scope>NUCLEOTIDE SEQUENCE [LARGE SCALE GENOMIC DNA]</scope>
    <source>
        <strain evidence="1 2">CPC 17464</strain>
    </source>
</reference>
<name>A0ABR1L4D5_9PEZI</name>
<dbReference type="EMBL" id="JBBPEH010000016">
    <property type="protein sequence ID" value="KAK7529579.1"/>
    <property type="molecule type" value="Genomic_DNA"/>
</dbReference>
<accession>A0ABR1L4D5</accession>
<sequence>MALQDKQRKRRKASCLFVCLSGSILSSVVPTLIQVLPRAKLSLLPFQENTGDTRGWAFGELVQYCGWLMSRSHSGVFLVQCTHVGLGRV</sequence>
<organism evidence="1 2">
    <name type="scientific">Phyllosticta citribraziliensis</name>
    <dbReference type="NCBI Taxonomy" id="989973"/>
    <lineage>
        <taxon>Eukaryota</taxon>
        <taxon>Fungi</taxon>
        <taxon>Dikarya</taxon>
        <taxon>Ascomycota</taxon>
        <taxon>Pezizomycotina</taxon>
        <taxon>Dothideomycetes</taxon>
        <taxon>Dothideomycetes incertae sedis</taxon>
        <taxon>Botryosphaeriales</taxon>
        <taxon>Phyllostictaceae</taxon>
        <taxon>Phyllosticta</taxon>
    </lineage>
</organism>
<keyword evidence="2" id="KW-1185">Reference proteome</keyword>
<dbReference type="GeneID" id="92034897"/>